<gene>
    <name evidence="2" type="ORF">PoB_004520500</name>
</gene>
<dbReference type="Proteomes" id="UP000735302">
    <property type="component" value="Unassembled WGS sequence"/>
</dbReference>
<evidence type="ECO:0000313" key="2">
    <source>
        <dbReference type="EMBL" id="GFO18700.1"/>
    </source>
</evidence>
<feature type="region of interest" description="Disordered" evidence="1">
    <location>
        <begin position="1"/>
        <end position="20"/>
    </location>
</feature>
<protein>
    <submittedName>
        <fullName evidence="2">Uncharacterized protein</fullName>
    </submittedName>
</protein>
<name>A0AAV4BDR1_9GAST</name>
<accession>A0AAV4BDR1</accession>
<dbReference type="AlphaFoldDB" id="A0AAV4BDR1"/>
<feature type="compositionally biased region" description="Basic residues" evidence="1">
    <location>
        <begin position="1"/>
        <end position="18"/>
    </location>
</feature>
<reference evidence="2 3" key="1">
    <citation type="journal article" date="2021" name="Elife">
        <title>Chloroplast acquisition without the gene transfer in kleptoplastic sea slugs, Plakobranchus ocellatus.</title>
        <authorList>
            <person name="Maeda T."/>
            <person name="Takahashi S."/>
            <person name="Yoshida T."/>
            <person name="Shimamura S."/>
            <person name="Takaki Y."/>
            <person name="Nagai Y."/>
            <person name="Toyoda A."/>
            <person name="Suzuki Y."/>
            <person name="Arimoto A."/>
            <person name="Ishii H."/>
            <person name="Satoh N."/>
            <person name="Nishiyama T."/>
            <person name="Hasebe M."/>
            <person name="Maruyama T."/>
            <person name="Minagawa J."/>
            <person name="Obokata J."/>
            <person name="Shigenobu S."/>
        </authorList>
    </citation>
    <scope>NUCLEOTIDE SEQUENCE [LARGE SCALE GENOMIC DNA]</scope>
</reference>
<evidence type="ECO:0000313" key="3">
    <source>
        <dbReference type="Proteomes" id="UP000735302"/>
    </source>
</evidence>
<organism evidence="2 3">
    <name type="scientific">Plakobranchus ocellatus</name>
    <dbReference type="NCBI Taxonomy" id="259542"/>
    <lineage>
        <taxon>Eukaryota</taxon>
        <taxon>Metazoa</taxon>
        <taxon>Spiralia</taxon>
        <taxon>Lophotrochozoa</taxon>
        <taxon>Mollusca</taxon>
        <taxon>Gastropoda</taxon>
        <taxon>Heterobranchia</taxon>
        <taxon>Euthyneura</taxon>
        <taxon>Panpulmonata</taxon>
        <taxon>Sacoglossa</taxon>
        <taxon>Placobranchoidea</taxon>
        <taxon>Plakobranchidae</taxon>
        <taxon>Plakobranchus</taxon>
    </lineage>
</organism>
<proteinExistence type="predicted"/>
<keyword evidence="3" id="KW-1185">Reference proteome</keyword>
<sequence length="108" mass="12807">MVRGKIRKRRGERMRKTTRKVEKIDDDHEIKLFNLKKKKKKQPITFLNEKSKALVVAGWIANPSGHLQGYFRYRFEPRHLRPSVTEGLNVSDNLVVDWIYSKTKSIKK</sequence>
<dbReference type="EMBL" id="BLXT01004974">
    <property type="protein sequence ID" value="GFO18700.1"/>
    <property type="molecule type" value="Genomic_DNA"/>
</dbReference>
<evidence type="ECO:0000256" key="1">
    <source>
        <dbReference type="SAM" id="MobiDB-lite"/>
    </source>
</evidence>
<comment type="caution">
    <text evidence="2">The sequence shown here is derived from an EMBL/GenBank/DDBJ whole genome shotgun (WGS) entry which is preliminary data.</text>
</comment>